<dbReference type="Gene3D" id="2.160.20.10">
    <property type="entry name" value="Single-stranded right-handed beta-helix, Pectin lyase-like"/>
    <property type="match status" value="1"/>
</dbReference>
<dbReference type="InterPro" id="IPR051801">
    <property type="entry name" value="GH28_Enzymes"/>
</dbReference>
<keyword evidence="2 4" id="KW-0378">Hydrolase</keyword>
<proteinExistence type="inferred from homology"/>
<dbReference type="Pfam" id="PF00295">
    <property type="entry name" value="Glyco_hydro_28"/>
    <property type="match status" value="1"/>
</dbReference>
<evidence type="ECO:0000256" key="1">
    <source>
        <dbReference type="ARBA" id="ARBA00008834"/>
    </source>
</evidence>
<dbReference type="RefSeq" id="WP_102757187.1">
    <property type="nucleotide sequence ID" value="NZ_CP025791.1"/>
</dbReference>
<comment type="similarity">
    <text evidence="1 4">Belongs to the glycosyl hydrolase 28 family.</text>
</comment>
<dbReference type="OrthoDB" id="9795222at2"/>
<dbReference type="SUPFAM" id="SSF51126">
    <property type="entry name" value="Pectin lyase-like"/>
    <property type="match status" value="1"/>
</dbReference>
<sequence length="468" mass="51735">MQKTFKIKLNKLFISAIIATLLFNCNKETREFKIQDFGAVGDSLTVNTEAIQKAIDACSEKGGGEVVVTDGVYITGTIILKDSVTLRIDENSKLVGSSNPQDYKSIDAFVDATGQTRGNCLIGSKNAKNIAIIGKGIIDGNGEAFLAKNLSLKMEEIKLPSNERKGFGTNRPFLLRFVESSQITLKDVNLRQAAAWACHFYQSKDIIVDAISIYNHANKNNDGIDLDSSHNITIKNCDINTEDDAVCIKSTSPLPTHNVAVKDCKLKSDWGAIKFGTESMGDFFNIKISNCKIYDTRGGGIKLLSVDGAKMYDVTIDSIDMDNVDMPIFIRLGERLRTYRNAEKQEVGSIDNIVIKNINATTRSLENSRVSSPSGIFITGTPNHKISSVLLENISITLPGSEENLILKEVEEQETAYPEFSFFKVLPAYGLYGRHIENLELSKVTFNLLSKDTREEMVLNDVDNQNIK</sequence>
<name>A0A2K9PU07_9FLAO</name>
<evidence type="ECO:0000256" key="2">
    <source>
        <dbReference type="ARBA" id="ARBA00022801"/>
    </source>
</evidence>
<gene>
    <name evidence="5" type="ORF">C1H87_18210</name>
</gene>
<dbReference type="KEGG" id="fek:C1H87_18210"/>
<dbReference type="SMART" id="SM00710">
    <property type="entry name" value="PbH1"/>
    <property type="match status" value="5"/>
</dbReference>
<reference evidence="5 6" key="1">
    <citation type="submission" date="2018-01" db="EMBL/GenBank/DDBJ databases">
        <title>Complete genome sequence of Flavivirga eckloniae ECD14 isolated from seaweed Ecklonia cava.</title>
        <authorList>
            <person name="Lee J.H."/>
            <person name="Baik K.S."/>
            <person name="Seong C.N."/>
        </authorList>
    </citation>
    <scope>NUCLEOTIDE SEQUENCE [LARGE SCALE GENOMIC DNA]</scope>
    <source>
        <strain evidence="5 6">ECD14</strain>
    </source>
</reference>
<dbReference type="PANTHER" id="PTHR31339:SF9">
    <property type="entry name" value="PLASMIN AND FIBRONECTIN-BINDING PROTEIN A"/>
    <property type="match status" value="1"/>
</dbReference>
<dbReference type="InterPro" id="IPR000743">
    <property type="entry name" value="Glyco_hydro_28"/>
</dbReference>
<dbReference type="AlphaFoldDB" id="A0A2K9PU07"/>
<dbReference type="GO" id="GO:0005975">
    <property type="term" value="P:carbohydrate metabolic process"/>
    <property type="evidence" value="ECO:0007669"/>
    <property type="project" value="InterPro"/>
</dbReference>
<accession>A0A2K9PU07</accession>
<keyword evidence="3 4" id="KW-0326">Glycosidase</keyword>
<keyword evidence="6" id="KW-1185">Reference proteome</keyword>
<dbReference type="EMBL" id="CP025791">
    <property type="protein sequence ID" value="AUP80541.1"/>
    <property type="molecule type" value="Genomic_DNA"/>
</dbReference>
<dbReference type="GO" id="GO:0004650">
    <property type="term" value="F:polygalacturonase activity"/>
    <property type="evidence" value="ECO:0007669"/>
    <property type="project" value="InterPro"/>
</dbReference>
<protein>
    <submittedName>
        <fullName evidence="5">Glycoside hydrolase</fullName>
    </submittedName>
</protein>
<dbReference type="InterPro" id="IPR012334">
    <property type="entry name" value="Pectin_lyas_fold"/>
</dbReference>
<dbReference type="PANTHER" id="PTHR31339">
    <property type="entry name" value="PECTIN LYASE-RELATED"/>
    <property type="match status" value="1"/>
</dbReference>
<dbReference type="InterPro" id="IPR006626">
    <property type="entry name" value="PbH1"/>
</dbReference>
<evidence type="ECO:0000313" key="5">
    <source>
        <dbReference type="EMBL" id="AUP80541.1"/>
    </source>
</evidence>
<evidence type="ECO:0000313" key="6">
    <source>
        <dbReference type="Proteomes" id="UP000235826"/>
    </source>
</evidence>
<organism evidence="5 6">
    <name type="scientific">Flavivirga eckloniae</name>
    <dbReference type="NCBI Taxonomy" id="1803846"/>
    <lineage>
        <taxon>Bacteria</taxon>
        <taxon>Pseudomonadati</taxon>
        <taxon>Bacteroidota</taxon>
        <taxon>Flavobacteriia</taxon>
        <taxon>Flavobacteriales</taxon>
        <taxon>Flavobacteriaceae</taxon>
        <taxon>Flavivirga</taxon>
    </lineage>
</organism>
<evidence type="ECO:0000256" key="3">
    <source>
        <dbReference type="ARBA" id="ARBA00023295"/>
    </source>
</evidence>
<evidence type="ECO:0000256" key="4">
    <source>
        <dbReference type="RuleBase" id="RU361169"/>
    </source>
</evidence>
<dbReference type="InterPro" id="IPR011050">
    <property type="entry name" value="Pectin_lyase_fold/virulence"/>
</dbReference>
<dbReference type="Proteomes" id="UP000235826">
    <property type="component" value="Chromosome"/>
</dbReference>